<dbReference type="EMBL" id="JBIAMX010000004">
    <property type="protein sequence ID" value="MFF0542947.1"/>
    <property type="molecule type" value="Genomic_DNA"/>
</dbReference>
<evidence type="ECO:0000256" key="1">
    <source>
        <dbReference type="ARBA" id="ARBA00004496"/>
    </source>
</evidence>
<name>A0ABW6PKM0_9NOCA</name>
<dbReference type="RefSeq" id="WP_387699666.1">
    <property type="nucleotide sequence ID" value="NZ_JBIAMX010000004.1"/>
</dbReference>
<keyword evidence="3" id="KW-0963">Cytoplasm</keyword>
<dbReference type="Pfam" id="PF14011">
    <property type="entry name" value="ESX-1_EspG"/>
    <property type="match status" value="1"/>
</dbReference>
<evidence type="ECO:0000256" key="3">
    <source>
        <dbReference type="ARBA" id="ARBA00022490"/>
    </source>
</evidence>
<evidence type="ECO:0000313" key="5">
    <source>
        <dbReference type="EMBL" id="MFF0542947.1"/>
    </source>
</evidence>
<proteinExistence type="inferred from homology"/>
<gene>
    <name evidence="5" type="ORF">ACFYTF_08915</name>
</gene>
<evidence type="ECO:0000256" key="4">
    <source>
        <dbReference type="ARBA" id="ARBA00023186"/>
    </source>
</evidence>
<accession>A0ABW6PKM0</accession>
<comment type="similarity">
    <text evidence="2">Belongs to the EspG family.</text>
</comment>
<sequence length="286" mass="29370">MTWPLSPDRFALAWARVHGDRVPYPLAVRTTARDAAERARQRPALEAWFASAPAELRTALAVLAAPELRLEADGWTAQGAAAGAGTQPAPEVGAISPETLARQPVSPGPAVSAPVLPPVAERRAVRVLAAVAGDTAALAVQEPGTLPDRGGDVLVRLGSTKGLAAALFAHLPAVRPGAGPALSAPLDRVREDSRDLVTMPVAGPGQATRIRALLNRPRTGVGQITVAPGAAGPVCGVLCWLDIAGDGRYLVHTRADVDIVPATPTATVDRLRPLLGAAAAGARVSR</sequence>
<evidence type="ECO:0000256" key="2">
    <source>
        <dbReference type="ARBA" id="ARBA00006411"/>
    </source>
</evidence>
<protein>
    <submittedName>
        <fullName evidence="5">ESX secretion-associated protein EspG</fullName>
    </submittedName>
</protein>
<reference evidence="5 6" key="1">
    <citation type="submission" date="2024-10" db="EMBL/GenBank/DDBJ databases">
        <title>The Natural Products Discovery Center: Release of the First 8490 Sequenced Strains for Exploring Actinobacteria Biosynthetic Diversity.</title>
        <authorList>
            <person name="Kalkreuter E."/>
            <person name="Kautsar S.A."/>
            <person name="Yang D."/>
            <person name="Bader C.D."/>
            <person name="Teijaro C.N."/>
            <person name="Fluegel L."/>
            <person name="Davis C.M."/>
            <person name="Simpson J.R."/>
            <person name="Lauterbach L."/>
            <person name="Steele A.D."/>
            <person name="Gui C."/>
            <person name="Meng S."/>
            <person name="Li G."/>
            <person name="Viehrig K."/>
            <person name="Ye F."/>
            <person name="Su P."/>
            <person name="Kiefer A.F."/>
            <person name="Nichols A."/>
            <person name="Cepeda A.J."/>
            <person name="Yan W."/>
            <person name="Fan B."/>
            <person name="Jiang Y."/>
            <person name="Adhikari A."/>
            <person name="Zheng C.-J."/>
            <person name="Schuster L."/>
            <person name="Cowan T.M."/>
            <person name="Smanski M.J."/>
            <person name="Chevrette M.G."/>
            <person name="De Carvalho L.P.S."/>
            <person name="Shen B."/>
        </authorList>
    </citation>
    <scope>NUCLEOTIDE SEQUENCE [LARGE SCALE GENOMIC DNA]</scope>
    <source>
        <strain evidence="5 6">NPDC004045</strain>
    </source>
</reference>
<dbReference type="Proteomes" id="UP001601444">
    <property type="component" value="Unassembled WGS sequence"/>
</dbReference>
<comment type="subcellular location">
    <subcellularLocation>
        <location evidence="1">Cytoplasm</location>
    </subcellularLocation>
</comment>
<comment type="caution">
    <text evidence="5">The sequence shown here is derived from an EMBL/GenBank/DDBJ whole genome shotgun (WGS) entry which is preliminary data.</text>
</comment>
<organism evidence="5 6">
    <name type="scientific">Nocardia thailandica</name>
    <dbReference type="NCBI Taxonomy" id="257275"/>
    <lineage>
        <taxon>Bacteria</taxon>
        <taxon>Bacillati</taxon>
        <taxon>Actinomycetota</taxon>
        <taxon>Actinomycetes</taxon>
        <taxon>Mycobacteriales</taxon>
        <taxon>Nocardiaceae</taxon>
        <taxon>Nocardia</taxon>
    </lineage>
</organism>
<evidence type="ECO:0000313" key="6">
    <source>
        <dbReference type="Proteomes" id="UP001601444"/>
    </source>
</evidence>
<keyword evidence="4" id="KW-0143">Chaperone</keyword>
<dbReference type="InterPro" id="IPR025734">
    <property type="entry name" value="EspG"/>
</dbReference>
<keyword evidence="6" id="KW-1185">Reference proteome</keyword>